<name>A0A5B8CH24_SPHSA</name>
<sequence>MAAFNPNMIVSAAKSAEFAGEANQDRTAKAILLDGIKRQLDFYANPTKEGRRWFVRGQKEVCITLRIGNKPLKLNSEETKVVVPAEHFEAAMKHYAGEVEKGTFDAQLKEAEKAMGVRKDKLRKTRAEKKSAQPK</sequence>
<dbReference type="EMBL" id="CP041016">
    <property type="protein sequence ID" value="QDC38693.1"/>
    <property type="molecule type" value="Genomic_DNA"/>
</dbReference>
<dbReference type="AlphaFoldDB" id="A0A5B8CH24"/>
<proteinExistence type="predicted"/>
<evidence type="ECO:0000256" key="1">
    <source>
        <dbReference type="SAM" id="MobiDB-lite"/>
    </source>
</evidence>
<feature type="region of interest" description="Disordered" evidence="1">
    <location>
        <begin position="115"/>
        <end position="135"/>
    </location>
</feature>
<organism evidence="2 3">
    <name type="scientific">Sphingobium fuliginis ATCC 27551</name>
    <dbReference type="NCBI Taxonomy" id="1208342"/>
    <lineage>
        <taxon>Bacteria</taxon>
        <taxon>Pseudomonadati</taxon>
        <taxon>Pseudomonadota</taxon>
        <taxon>Alphaproteobacteria</taxon>
        <taxon>Sphingomonadales</taxon>
        <taxon>Sphingomonadaceae</taxon>
        <taxon>Sphingobium</taxon>
    </lineage>
</organism>
<dbReference type="RefSeq" id="WP_140042862.1">
    <property type="nucleotide sequence ID" value="NZ_CP041016.1"/>
</dbReference>
<evidence type="ECO:0000313" key="3">
    <source>
        <dbReference type="Proteomes" id="UP000311469"/>
    </source>
</evidence>
<reference evidence="2 3" key="1">
    <citation type="submission" date="2019-06" db="EMBL/GenBank/DDBJ databases">
        <title>Genome organization and adaptive potential of archetypical organophosphate degarding Sphingobium fuliginis ATCC 27551.</title>
        <authorList>
            <person name="Sarwar A."/>
            <person name="Parthasarathy S."/>
            <person name="Singh C."/>
            <person name="Siddavattam D."/>
        </authorList>
    </citation>
    <scope>NUCLEOTIDE SEQUENCE [LARGE SCALE GENOMIC DNA]</scope>
    <source>
        <strain evidence="2 3">ATCC 27551</strain>
    </source>
</reference>
<accession>A0A5B8CH24</accession>
<dbReference type="Proteomes" id="UP000311469">
    <property type="component" value="Chromosome cSF1"/>
</dbReference>
<evidence type="ECO:0000313" key="2">
    <source>
        <dbReference type="EMBL" id="QDC38693.1"/>
    </source>
</evidence>
<dbReference type="KEGG" id="sufl:FIL70_17020"/>
<gene>
    <name evidence="2" type="ORF">FIL70_17020</name>
</gene>
<protein>
    <submittedName>
        <fullName evidence="2">Uncharacterized protein</fullName>
    </submittedName>
</protein>